<proteinExistence type="predicted"/>
<evidence type="ECO:0000313" key="2">
    <source>
        <dbReference type="EMBL" id="KAG5492784.1"/>
    </source>
</evidence>
<comment type="caution">
    <text evidence="2">The sequence shown here is derived from an EMBL/GenBank/DDBJ whole genome shotgun (WGS) entry which is preliminary data.</text>
</comment>
<dbReference type="AlphaFoldDB" id="A0A836KZK0"/>
<feature type="compositionally biased region" description="Acidic residues" evidence="1">
    <location>
        <begin position="166"/>
        <end position="190"/>
    </location>
</feature>
<dbReference type="EMBL" id="JAFJZO010000035">
    <property type="protein sequence ID" value="KAG5492784.1"/>
    <property type="molecule type" value="Genomic_DNA"/>
</dbReference>
<gene>
    <name evidence="2" type="ORF">JKF63_01364</name>
</gene>
<dbReference type="KEGG" id="phet:94287488"/>
<dbReference type="GeneID" id="94287488"/>
<evidence type="ECO:0000313" key="3">
    <source>
        <dbReference type="Proteomes" id="UP000674318"/>
    </source>
</evidence>
<dbReference type="OrthoDB" id="266062at2759"/>
<dbReference type="RefSeq" id="XP_067753568.1">
    <property type="nucleotide sequence ID" value="XM_067897411.1"/>
</dbReference>
<organism evidence="2 3">
    <name type="scientific">Porcisia hertigi</name>
    <dbReference type="NCBI Taxonomy" id="2761500"/>
    <lineage>
        <taxon>Eukaryota</taxon>
        <taxon>Discoba</taxon>
        <taxon>Euglenozoa</taxon>
        <taxon>Kinetoplastea</taxon>
        <taxon>Metakinetoplastina</taxon>
        <taxon>Trypanosomatida</taxon>
        <taxon>Trypanosomatidae</taxon>
        <taxon>Leishmaniinae</taxon>
        <taxon>Porcisia</taxon>
    </lineage>
</organism>
<feature type="region of interest" description="Disordered" evidence="1">
    <location>
        <begin position="147"/>
        <end position="202"/>
    </location>
</feature>
<keyword evidence="3" id="KW-1185">Reference proteome</keyword>
<dbReference type="Proteomes" id="UP000674318">
    <property type="component" value="Chromosome 35"/>
</dbReference>
<sequence length="202" mass="21486">MSRPTERLDACEDAIAHRVASLLQRPRAGESAETGSLRGMTAQVEQFLAMAPQVPPVRMEPEWMQPGGGCSSGAEEQVPADEGLTVQLSVVAGVLEEFDGAAERRGMSCLGGLVLPTVENQEELQRRKAEQAQAMLDLFSALSPSAGALGDSNGAPRAATHPRGSDEEDDDSVAVMDADDLMGEDSSEDDAPTRYPRVTEME</sequence>
<accession>A0A836KZK0</accession>
<reference evidence="2 3" key="1">
    <citation type="submission" date="2021-02" db="EMBL/GenBank/DDBJ databases">
        <title>Porcisia hertigi Genome sequencing and assembly.</title>
        <authorList>
            <person name="Almutairi H."/>
            <person name="Gatherer D."/>
        </authorList>
    </citation>
    <scope>NUCLEOTIDE SEQUENCE [LARGE SCALE GENOMIC DNA]</scope>
    <source>
        <strain evidence="2 3">C119</strain>
    </source>
</reference>
<name>A0A836KZK0_9TRYP</name>
<protein>
    <submittedName>
        <fullName evidence="2">Uncharacterized protein</fullName>
    </submittedName>
</protein>
<evidence type="ECO:0000256" key="1">
    <source>
        <dbReference type="SAM" id="MobiDB-lite"/>
    </source>
</evidence>